<feature type="region of interest" description="Disordered" evidence="1">
    <location>
        <begin position="85"/>
        <end position="132"/>
    </location>
</feature>
<proteinExistence type="predicted"/>
<name>A0A6H5HF28_9HEMI</name>
<evidence type="ECO:0000256" key="1">
    <source>
        <dbReference type="SAM" id="MobiDB-lite"/>
    </source>
</evidence>
<keyword evidence="3" id="KW-1185">Reference proteome</keyword>
<protein>
    <submittedName>
        <fullName evidence="2">Uncharacterized protein</fullName>
    </submittedName>
</protein>
<evidence type="ECO:0000313" key="3">
    <source>
        <dbReference type="Proteomes" id="UP000479000"/>
    </source>
</evidence>
<evidence type="ECO:0000313" key="2">
    <source>
        <dbReference type="EMBL" id="CAB0015380.1"/>
    </source>
</evidence>
<dbReference type="Proteomes" id="UP000479000">
    <property type="component" value="Unassembled WGS sequence"/>
</dbReference>
<sequence>MDETNSSILAHNAAGEPGGWNRSINIPSRFQPKRRIRLRSVPTDSIINPPPVSRADCQRECGTASLTYGCGRNWRPTGSAMVRERRLRQETSDGRSQSVPPPSPARRRYRSAHIKRRPRADPVRPNGRRRDA</sequence>
<feature type="compositionally biased region" description="Basic residues" evidence="1">
    <location>
        <begin position="105"/>
        <end position="118"/>
    </location>
</feature>
<accession>A0A6H5HF28</accession>
<reference evidence="2 3" key="1">
    <citation type="submission" date="2020-02" db="EMBL/GenBank/DDBJ databases">
        <authorList>
            <person name="Ferguson B K."/>
        </authorList>
    </citation>
    <scope>NUCLEOTIDE SEQUENCE [LARGE SCALE GENOMIC DNA]</scope>
</reference>
<dbReference type="EMBL" id="CADCXU010028962">
    <property type="protein sequence ID" value="CAB0015380.1"/>
    <property type="molecule type" value="Genomic_DNA"/>
</dbReference>
<gene>
    <name evidence="2" type="ORF">NTEN_LOCUS19720</name>
</gene>
<organism evidence="2 3">
    <name type="scientific">Nesidiocoris tenuis</name>
    <dbReference type="NCBI Taxonomy" id="355587"/>
    <lineage>
        <taxon>Eukaryota</taxon>
        <taxon>Metazoa</taxon>
        <taxon>Ecdysozoa</taxon>
        <taxon>Arthropoda</taxon>
        <taxon>Hexapoda</taxon>
        <taxon>Insecta</taxon>
        <taxon>Pterygota</taxon>
        <taxon>Neoptera</taxon>
        <taxon>Paraneoptera</taxon>
        <taxon>Hemiptera</taxon>
        <taxon>Heteroptera</taxon>
        <taxon>Panheteroptera</taxon>
        <taxon>Cimicomorpha</taxon>
        <taxon>Miridae</taxon>
        <taxon>Dicyphina</taxon>
        <taxon>Nesidiocoris</taxon>
    </lineage>
</organism>
<dbReference type="AlphaFoldDB" id="A0A6H5HF28"/>
<feature type="region of interest" description="Disordered" evidence="1">
    <location>
        <begin position="1"/>
        <end position="27"/>
    </location>
</feature>